<name>A0A917T3A3_9ACTN</name>
<comment type="caution">
    <text evidence="3">The sequence shown here is derived from an EMBL/GenBank/DDBJ whole genome shotgun (WGS) entry which is preliminary data.</text>
</comment>
<dbReference type="Pfam" id="PF01551">
    <property type="entry name" value="Peptidase_M23"/>
    <property type="match status" value="1"/>
</dbReference>
<evidence type="ECO:0000313" key="4">
    <source>
        <dbReference type="Proteomes" id="UP000642070"/>
    </source>
</evidence>
<feature type="domain" description="M23ase beta-sheet core" evidence="2">
    <location>
        <begin position="88"/>
        <end position="183"/>
    </location>
</feature>
<organism evidence="3 4">
    <name type="scientific">Dactylosporangium sucinum</name>
    <dbReference type="NCBI Taxonomy" id="1424081"/>
    <lineage>
        <taxon>Bacteria</taxon>
        <taxon>Bacillati</taxon>
        <taxon>Actinomycetota</taxon>
        <taxon>Actinomycetes</taxon>
        <taxon>Micromonosporales</taxon>
        <taxon>Micromonosporaceae</taxon>
        <taxon>Dactylosporangium</taxon>
    </lineage>
</organism>
<dbReference type="EMBL" id="BMPI01000003">
    <property type="protein sequence ID" value="GGM08621.1"/>
    <property type="molecule type" value="Genomic_DNA"/>
</dbReference>
<feature type="compositionally biased region" description="Low complexity" evidence="1">
    <location>
        <begin position="47"/>
        <end position="60"/>
    </location>
</feature>
<dbReference type="InterPro" id="IPR016047">
    <property type="entry name" value="M23ase_b-sheet_dom"/>
</dbReference>
<gene>
    <name evidence="3" type="ORF">GCM10007977_007130</name>
</gene>
<dbReference type="CDD" id="cd12797">
    <property type="entry name" value="M23_peptidase"/>
    <property type="match status" value="1"/>
</dbReference>
<proteinExistence type="predicted"/>
<reference evidence="3" key="2">
    <citation type="submission" date="2020-09" db="EMBL/GenBank/DDBJ databases">
        <authorList>
            <person name="Sun Q."/>
            <person name="Ohkuma M."/>
        </authorList>
    </citation>
    <scope>NUCLEOTIDE SEQUENCE</scope>
    <source>
        <strain evidence="3">JCM 19831</strain>
    </source>
</reference>
<evidence type="ECO:0000313" key="3">
    <source>
        <dbReference type="EMBL" id="GGM08621.1"/>
    </source>
</evidence>
<evidence type="ECO:0000259" key="2">
    <source>
        <dbReference type="Pfam" id="PF01551"/>
    </source>
</evidence>
<evidence type="ECO:0000256" key="1">
    <source>
        <dbReference type="SAM" id="MobiDB-lite"/>
    </source>
</evidence>
<dbReference type="SUPFAM" id="SSF51261">
    <property type="entry name" value="Duplicated hybrid motif"/>
    <property type="match status" value="1"/>
</dbReference>
<feature type="region of interest" description="Disordered" evidence="1">
    <location>
        <begin position="21"/>
        <end position="77"/>
    </location>
</feature>
<dbReference type="RefSeq" id="WP_190248219.1">
    <property type="nucleotide sequence ID" value="NZ_BMPI01000003.1"/>
</dbReference>
<dbReference type="AlphaFoldDB" id="A0A917T3A3"/>
<dbReference type="Gene3D" id="2.70.70.10">
    <property type="entry name" value="Glucose Permease (Domain IIA)"/>
    <property type="match status" value="1"/>
</dbReference>
<dbReference type="PROSITE" id="PS51257">
    <property type="entry name" value="PROKAR_LIPOPROTEIN"/>
    <property type="match status" value="1"/>
</dbReference>
<sequence>MRTRLLGVALIVVLGAAGCGDDPAETPDSAATTVESPGRQAQSLGEAGSAPPAAASPGAATPGNVKHAFPLQGKGSYSREHHDYPASDIIANCGLVAVSPVDGTVLEVARVDTWNKKTNDGATRGGLSVSIIGNDGARYYMSHFSSIDEGIEAGTPVTAGQPVAKVGRTGDASACHIHFGLSPACQKTGDWWTRRGVIWPWPYLDAWKAGKEKSPVGELESWQKKNGCPTKPTVFP</sequence>
<dbReference type="Proteomes" id="UP000642070">
    <property type="component" value="Unassembled WGS sequence"/>
</dbReference>
<reference evidence="3" key="1">
    <citation type="journal article" date="2014" name="Int. J. Syst. Evol. Microbiol.">
        <title>Complete genome sequence of Corynebacterium casei LMG S-19264T (=DSM 44701T), isolated from a smear-ripened cheese.</title>
        <authorList>
            <consortium name="US DOE Joint Genome Institute (JGI-PGF)"/>
            <person name="Walter F."/>
            <person name="Albersmeier A."/>
            <person name="Kalinowski J."/>
            <person name="Ruckert C."/>
        </authorList>
    </citation>
    <scope>NUCLEOTIDE SEQUENCE</scope>
    <source>
        <strain evidence="3">JCM 19831</strain>
    </source>
</reference>
<protein>
    <recommendedName>
        <fullName evidence="2">M23ase beta-sheet core domain-containing protein</fullName>
    </recommendedName>
</protein>
<feature type="compositionally biased region" description="Polar residues" evidence="1">
    <location>
        <begin position="29"/>
        <end position="43"/>
    </location>
</feature>
<dbReference type="InterPro" id="IPR011055">
    <property type="entry name" value="Dup_hybrid_motif"/>
</dbReference>
<keyword evidence="4" id="KW-1185">Reference proteome</keyword>
<accession>A0A917T3A3</accession>